<proteinExistence type="predicted"/>
<dbReference type="Proteomes" id="UP001328107">
    <property type="component" value="Unassembled WGS sequence"/>
</dbReference>
<feature type="non-terminal residue" evidence="1">
    <location>
        <position position="1"/>
    </location>
</feature>
<accession>A0AAN5I4Y5</accession>
<evidence type="ECO:0000313" key="1">
    <source>
        <dbReference type="EMBL" id="GMR52422.1"/>
    </source>
</evidence>
<gene>
    <name evidence="1" type="ORF">PMAYCL1PPCAC_22617</name>
</gene>
<organism evidence="1 2">
    <name type="scientific">Pristionchus mayeri</name>
    <dbReference type="NCBI Taxonomy" id="1317129"/>
    <lineage>
        <taxon>Eukaryota</taxon>
        <taxon>Metazoa</taxon>
        <taxon>Ecdysozoa</taxon>
        <taxon>Nematoda</taxon>
        <taxon>Chromadorea</taxon>
        <taxon>Rhabditida</taxon>
        <taxon>Rhabditina</taxon>
        <taxon>Diplogasteromorpha</taxon>
        <taxon>Diplogasteroidea</taxon>
        <taxon>Neodiplogasteridae</taxon>
        <taxon>Pristionchus</taxon>
    </lineage>
</organism>
<dbReference type="Gene3D" id="2.60.40.3330">
    <property type="match status" value="1"/>
</dbReference>
<feature type="non-terminal residue" evidence="1">
    <location>
        <position position="76"/>
    </location>
</feature>
<keyword evidence="2" id="KW-1185">Reference proteome</keyword>
<evidence type="ECO:0000313" key="2">
    <source>
        <dbReference type="Proteomes" id="UP001328107"/>
    </source>
</evidence>
<name>A0AAN5I4Y5_9BILA</name>
<reference evidence="2" key="1">
    <citation type="submission" date="2022-10" db="EMBL/GenBank/DDBJ databases">
        <title>Genome assembly of Pristionchus species.</title>
        <authorList>
            <person name="Yoshida K."/>
            <person name="Sommer R.J."/>
        </authorList>
    </citation>
    <scope>NUCLEOTIDE SEQUENCE [LARGE SCALE GENOMIC DNA]</scope>
    <source>
        <strain evidence="2">RS5460</strain>
    </source>
</reference>
<dbReference type="AlphaFoldDB" id="A0AAN5I4Y5"/>
<comment type="caution">
    <text evidence="1">The sequence shown here is derived from an EMBL/GenBank/DDBJ whole genome shotgun (WGS) entry which is preliminary data.</text>
</comment>
<dbReference type="InterPro" id="IPR038479">
    <property type="entry name" value="Transthyretin-like_sf"/>
</dbReference>
<sequence>NIEVTGHLTCPKKFKARANVWDDDEPLKPDALGGVGPYQDSNYNQTSARHEVSFTLYGTVSELMPRDNEFEPVLTI</sequence>
<protein>
    <submittedName>
        <fullName evidence="1">Uncharacterized protein</fullName>
    </submittedName>
</protein>
<dbReference type="EMBL" id="BTRK01000005">
    <property type="protein sequence ID" value="GMR52422.1"/>
    <property type="molecule type" value="Genomic_DNA"/>
</dbReference>